<name>A0ABT7QKX6_9GAMM</name>
<accession>A0ABT7QKX6</accession>
<organism evidence="1 2">
    <name type="scientific">Candidatus Doriopsillibacter californiensis</name>
    <dbReference type="NCBI Taxonomy" id="2970740"/>
    <lineage>
        <taxon>Bacteria</taxon>
        <taxon>Pseudomonadati</taxon>
        <taxon>Pseudomonadota</taxon>
        <taxon>Gammaproteobacteria</taxon>
        <taxon>Candidatus Tethybacterales</taxon>
        <taxon>Candidatus Persebacteraceae</taxon>
        <taxon>Candidatus Doriopsillibacter</taxon>
    </lineage>
</organism>
<gene>
    <name evidence="1" type="ORF">NQX30_03130</name>
</gene>
<reference evidence="1" key="1">
    <citation type="submission" date="2022-08" db="EMBL/GenBank/DDBJ databases">
        <authorList>
            <person name="Dzunkova M."/>
            <person name="La Clair J."/>
            <person name="Tyml T."/>
            <person name="Doud D."/>
            <person name="Schulz F."/>
            <person name="Piquer S."/>
            <person name="Porcel Sanchis D."/>
            <person name="Osborn A."/>
            <person name="Robinson D."/>
            <person name="Louie K.B."/>
            <person name="Bowen B.P."/>
            <person name="Bowers R."/>
            <person name="Lee J."/>
            <person name="Arnau Llombart V."/>
            <person name="Diaz Villanueva W."/>
            <person name="Gosliner T."/>
            <person name="Northen T."/>
            <person name="Cheng J.-F."/>
            <person name="Burkart M.D."/>
            <person name="Woyke T."/>
        </authorList>
    </citation>
    <scope>NUCLEOTIDE SEQUENCE</scope>
    <source>
        <strain evidence="1">Df01</strain>
    </source>
</reference>
<reference evidence="1" key="2">
    <citation type="journal article" date="2023" name="Microbiome">
        <title>Synthase-selected sorting approach identifies a beta-lactone synthase in a nudibranch symbiotic bacterium.</title>
        <authorList>
            <person name="Dzunkova M."/>
            <person name="La Clair J.J."/>
            <person name="Tyml T."/>
            <person name="Doud D."/>
            <person name="Schulz F."/>
            <person name="Piquer-Esteban S."/>
            <person name="Porcel Sanchis D."/>
            <person name="Osborn A."/>
            <person name="Robinson D."/>
            <person name="Louie K.B."/>
            <person name="Bowen B.P."/>
            <person name="Bowers R.M."/>
            <person name="Lee J."/>
            <person name="Arnau V."/>
            <person name="Diaz-Villanueva W."/>
            <person name="Stepanauskas R."/>
            <person name="Gosliner T."/>
            <person name="Date S.V."/>
            <person name="Northen T.R."/>
            <person name="Cheng J.F."/>
            <person name="Burkart M.D."/>
            <person name="Woyke T."/>
        </authorList>
    </citation>
    <scope>NUCLEOTIDE SEQUENCE</scope>
    <source>
        <strain evidence="1">Df01</strain>
    </source>
</reference>
<protein>
    <recommendedName>
        <fullName evidence="3">Secreted protein</fullName>
    </recommendedName>
</protein>
<dbReference type="EMBL" id="JANQAO010000002">
    <property type="protein sequence ID" value="MDM5147366.1"/>
    <property type="molecule type" value="Genomic_DNA"/>
</dbReference>
<comment type="caution">
    <text evidence="1">The sequence shown here is derived from an EMBL/GenBank/DDBJ whole genome shotgun (WGS) entry which is preliminary data.</text>
</comment>
<evidence type="ECO:0008006" key="3">
    <source>
        <dbReference type="Google" id="ProtNLM"/>
    </source>
</evidence>
<dbReference type="Proteomes" id="UP001168167">
    <property type="component" value="Unassembled WGS sequence"/>
</dbReference>
<keyword evidence="2" id="KW-1185">Reference proteome</keyword>
<sequence>MENRLLPLLAILLLSNALGYSLILHSIFTDKALKWTLPSLVKEVHRPYPTAVKEVSSYLRHHAKQNDTIYAYP</sequence>
<evidence type="ECO:0000313" key="1">
    <source>
        <dbReference type="EMBL" id="MDM5147366.1"/>
    </source>
</evidence>
<proteinExistence type="predicted"/>
<evidence type="ECO:0000313" key="2">
    <source>
        <dbReference type="Proteomes" id="UP001168167"/>
    </source>
</evidence>